<evidence type="ECO:0000313" key="3">
    <source>
        <dbReference type="EMBL" id="KAG5177778.1"/>
    </source>
</evidence>
<accession>A0A835YNJ1</accession>
<dbReference type="EMBL" id="JAFCMP010000522">
    <property type="protein sequence ID" value="KAG5177778.1"/>
    <property type="molecule type" value="Genomic_DNA"/>
</dbReference>
<feature type="region of interest" description="Disordered" evidence="2">
    <location>
        <begin position="1"/>
        <end position="36"/>
    </location>
</feature>
<feature type="compositionally biased region" description="Low complexity" evidence="2">
    <location>
        <begin position="1"/>
        <end position="15"/>
    </location>
</feature>
<feature type="coiled-coil region" evidence="1">
    <location>
        <begin position="113"/>
        <end position="140"/>
    </location>
</feature>
<keyword evidence="4" id="KW-1185">Reference proteome</keyword>
<name>A0A835YNJ1_9STRA</name>
<organism evidence="3 4">
    <name type="scientific">Tribonema minus</name>
    <dbReference type="NCBI Taxonomy" id="303371"/>
    <lineage>
        <taxon>Eukaryota</taxon>
        <taxon>Sar</taxon>
        <taxon>Stramenopiles</taxon>
        <taxon>Ochrophyta</taxon>
        <taxon>PX clade</taxon>
        <taxon>Xanthophyceae</taxon>
        <taxon>Tribonematales</taxon>
        <taxon>Tribonemataceae</taxon>
        <taxon>Tribonema</taxon>
    </lineage>
</organism>
<gene>
    <name evidence="3" type="ORF">JKP88DRAFT_350616</name>
</gene>
<comment type="caution">
    <text evidence="3">The sequence shown here is derived from an EMBL/GenBank/DDBJ whole genome shotgun (WGS) entry which is preliminary data.</text>
</comment>
<evidence type="ECO:0000256" key="2">
    <source>
        <dbReference type="SAM" id="MobiDB-lite"/>
    </source>
</evidence>
<evidence type="ECO:0000313" key="4">
    <source>
        <dbReference type="Proteomes" id="UP000664859"/>
    </source>
</evidence>
<proteinExistence type="predicted"/>
<dbReference type="AlphaFoldDB" id="A0A835YNJ1"/>
<keyword evidence="1" id="KW-0175">Coiled coil</keyword>
<evidence type="ECO:0000256" key="1">
    <source>
        <dbReference type="SAM" id="Coils"/>
    </source>
</evidence>
<dbReference type="Proteomes" id="UP000664859">
    <property type="component" value="Unassembled WGS sequence"/>
</dbReference>
<feature type="compositionally biased region" description="Low complexity" evidence="2">
    <location>
        <begin position="24"/>
        <end position="33"/>
    </location>
</feature>
<reference evidence="3" key="1">
    <citation type="submission" date="2021-02" db="EMBL/GenBank/DDBJ databases">
        <title>First Annotated Genome of the Yellow-green Alga Tribonema minus.</title>
        <authorList>
            <person name="Mahan K.M."/>
        </authorList>
    </citation>
    <scope>NUCLEOTIDE SEQUENCE</scope>
    <source>
        <strain evidence="3">UTEX B ZZ1240</strain>
    </source>
</reference>
<protein>
    <submittedName>
        <fullName evidence="3">Uncharacterized protein</fullName>
    </submittedName>
</protein>
<sequence length="360" mass="39913">MAVANSADASPSGDNSSGGGGSGSSDSMVNSISTVSEDIRAVEEDMKEVEANIKSVTAQIECVTGVIQGGKDADDQPFPDEYLGMKSKDPQLRDHLSQLMRHWSELMQKEGRLSTDKEQLRKDKERLLEAQKELQHQKQLGANPGVQLLDEVQPFTEFVSSGIKVLKFLEKDRMPQHYFVDSYDAVGFCRKFVAATKTPHWVKPHAVITGLAKLGKSTVLNYVLAAVIREMCPDALIWRYEVGPIGRGGRPVFVLIDEVQRFFTKYDERHDNYSPPSFIFKRLVSPSTMGPPSEVYMAVTGSSMCQAWQGFSSAPPHGHTPSQARYVLTIPVNEDEQGGLSKKCRERADFVIELPEPSTM</sequence>